<keyword evidence="3" id="KW-1185">Reference proteome</keyword>
<dbReference type="Proteomes" id="UP000824120">
    <property type="component" value="Chromosome 8"/>
</dbReference>
<evidence type="ECO:0000313" key="3">
    <source>
        <dbReference type="Proteomes" id="UP000824120"/>
    </source>
</evidence>
<evidence type="ECO:0000313" key="2">
    <source>
        <dbReference type="EMBL" id="KAG5592261.1"/>
    </source>
</evidence>
<dbReference type="AlphaFoldDB" id="A0A9J5XWM0"/>
<feature type="region of interest" description="Disordered" evidence="1">
    <location>
        <begin position="83"/>
        <end position="104"/>
    </location>
</feature>
<dbReference type="EMBL" id="JACXVP010000008">
    <property type="protein sequence ID" value="KAG5592261.1"/>
    <property type="molecule type" value="Genomic_DNA"/>
</dbReference>
<sequence length="150" mass="17051">MDNPYHYNQFQRILDRDIVGESSGNKLSASANMRGKIVTSHMLLRRIFFPFNTQPISHPVFLDNFTNTTDDVVPATSLVNTDSSAVEPMEHPISPRDVRHSTRPRKLPSWMNDFITNVATASTPYPLSHTLSYSNLSTQYQSNYRTQDSS</sequence>
<gene>
    <name evidence="2" type="ORF">H5410_042775</name>
</gene>
<accession>A0A9J5XWM0</accession>
<feature type="compositionally biased region" description="Basic and acidic residues" evidence="1">
    <location>
        <begin position="88"/>
        <end position="100"/>
    </location>
</feature>
<dbReference type="OrthoDB" id="10465907at2759"/>
<evidence type="ECO:0000256" key="1">
    <source>
        <dbReference type="SAM" id="MobiDB-lite"/>
    </source>
</evidence>
<protein>
    <submittedName>
        <fullName evidence="2">Uncharacterized protein</fullName>
    </submittedName>
</protein>
<reference evidence="2 3" key="1">
    <citation type="submission" date="2020-09" db="EMBL/GenBank/DDBJ databases">
        <title>De no assembly of potato wild relative species, Solanum commersonii.</title>
        <authorList>
            <person name="Cho K."/>
        </authorList>
    </citation>
    <scope>NUCLEOTIDE SEQUENCE [LARGE SCALE GENOMIC DNA]</scope>
    <source>
        <strain evidence="2">LZ3.2</strain>
        <tissue evidence="2">Leaf</tissue>
    </source>
</reference>
<organism evidence="2 3">
    <name type="scientific">Solanum commersonii</name>
    <name type="common">Commerson's wild potato</name>
    <name type="synonym">Commerson's nightshade</name>
    <dbReference type="NCBI Taxonomy" id="4109"/>
    <lineage>
        <taxon>Eukaryota</taxon>
        <taxon>Viridiplantae</taxon>
        <taxon>Streptophyta</taxon>
        <taxon>Embryophyta</taxon>
        <taxon>Tracheophyta</taxon>
        <taxon>Spermatophyta</taxon>
        <taxon>Magnoliopsida</taxon>
        <taxon>eudicotyledons</taxon>
        <taxon>Gunneridae</taxon>
        <taxon>Pentapetalae</taxon>
        <taxon>asterids</taxon>
        <taxon>lamiids</taxon>
        <taxon>Solanales</taxon>
        <taxon>Solanaceae</taxon>
        <taxon>Solanoideae</taxon>
        <taxon>Solaneae</taxon>
        <taxon>Solanum</taxon>
    </lineage>
</organism>
<comment type="caution">
    <text evidence="2">The sequence shown here is derived from an EMBL/GenBank/DDBJ whole genome shotgun (WGS) entry which is preliminary data.</text>
</comment>
<proteinExistence type="predicted"/>
<name>A0A9J5XWM0_SOLCO</name>